<evidence type="ECO:0000313" key="1">
    <source>
        <dbReference type="EMBL" id="OQV12436.1"/>
    </source>
</evidence>
<accession>A0A1W0WB40</accession>
<organism evidence="1 2">
    <name type="scientific">Hypsibius exemplaris</name>
    <name type="common">Freshwater tardigrade</name>
    <dbReference type="NCBI Taxonomy" id="2072580"/>
    <lineage>
        <taxon>Eukaryota</taxon>
        <taxon>Metazoa</taxon>
        <taxon>Ecdysozoa</taxon>
        <taxon>Tardigrada</taxon>
        <taxon>Eutardigrada</taxon>
        <taxon>Parachela</taxon>
        <taxon>Hypsibioidea</taxon>
        <taxon>Hypsibiidae</taxon>
        <taxon>Hypsibius</taxon>
    </lineage>
</organism>
<gene>
    <name evidence="1" type="ORF">BV898_13312</name>
</gene>
<dbReference type="EMBL" id="MTYJ01000145">
    <property type="protein sequence ID" value="OQV12436.1"/>
    <property type="molecule type" value="Genomic_DNA"/>
</dbReference>
<dbReference type="Proteomes" id="UP000192578">
    <property type="component" value="Unassembled WGS sequence"/>
</dbReference>
<sequence>MGEDICGNSTCYNPSKLTCFGDQLCKKGLLPMPASNNTCYDPSSRFYALGKTWPMGHILCKNDGATVSIDPALQTCFGDRACPNGQLPVPSPGSSECYDPTTRYYEGEGWIPIRTLMYKQFGKAVYYDPSVMTCHGNRTCKNSRLPIPTLDSECYDPTPLFTASIADAASPQSSGFHFQQCDKVCGRIAREQAQCYIANGATGGSCRDGKKFCV</sequence>
<dbReference type="AlphaFoldDB" id="A0A1W0WB40"/>
<keyword evidence="2" id="KW-1185">Reference proteome</keyword>
<name>A0A1W0WB40_HYPEX</name>
<comment type="caution">
    <text evidence="1">The sequence shown here is derived from an EMBL/GenBank/DDBJ whole genome shotgun (WGS) entry which is preliminary data.</text>
</comment>
<proteinExistence type="predicted"/>
<evidence type="ECO:0000313" key="2">
    <source>
        <dbReference type="Proteomes" id="UP000192578"/>
    </source>
</evidence>
<protein>
    <submittedName>
        <fullName evidence="1">Uncharacterized protein</fullName>
    </submittedName>
</protein>
<reference evidence="2" key="1">
    <citation type="submission" date="2017-01" db="EMBL/GenBank/DDBJ databases">
        <title>Comparative genomics of anhydrobiosis in the tardigrade Hypsibius dujardini.</title>
        <authorList>
            <person name="Yoshida Y."/>
            <person name="Koutsovoulos G."/>
            <person name="Laetsch D."/>
            <person name="Stevens L."/>
            <person name="Kumar S."/>
            <person name="Horikawa D."/>
            <person name="Ishino K."/>
            <person name="Komine S."/>
            <person name="Tomita M."/>
            <person name="Blaxter M."/>
            <person name="Arakawa K."/>
        </authorList>
    </citation>
    <scope>NUCLEOTIDE SEQUENCE [LARGE SCALE GENOMIC DNA]</scope>
    <source>
        <strain evidence="2">Z151</strain>
    </source>
</reference>